<feature type="chain" id="PRO_5023878758" evidence="1">
    <location>
        <begin position="18"/>
        <end position="644"/>
    </location>
</feature>
<sequence>MRLTAFLSLTFAAAASAADGVLYPINPLTLEAVLSGKSVSRRSTSEQFAALAPSTQAQLAYGTPGANGQLLLANITLTAPDGMLVVMMERLEGLTTAVDCSTVGDGALGVTWKDKETYQEALNSWSWVNENSTNQFLVVVNHEGCGEDAQRAAYRVTDVNTDEASLMTKLTAVAAPWQNITGTFEMDFGKVVLRPAAAARLRDRGWSDFWNSIKDGVEKAVDTVVDGAKEAVDKAKDAAKDAVDAVKDAAGTVVDDVKDKAGEALDEAAKIGKEIEAIFNNGGGGELSEAIEFDVSGGEQGVVKNIFTDPFSPPRLVVDCTNCFIAGKFQLQGSIRVSNFQVEDLTLSISPSNFSATAEIQTTLSAEFSPDELNGLTTTGASKNLDLLSLDGTTNLIEIPVPGAGIVIPQIFSLGLIASVEAGVTIGFKGDLSFKVGLAVSLPDSAELSLDLTDLSTSTATGFDGAKAEPILELNNSSASAKATLFFRPKFAVKAEVASVGELSADISVGLPQINANVALEYNENGGVCTGSTEKTGVKFSLGGVLNVVAGITGTIAGQGGRLLQKTLASLDLFTPLEKCVPFRVPGVSAASVSASATPASVSTGFPVPTANSSYFAGTPAPIRARRLPPRGSSQIWRPVNIQW</sequence>
<dbReference type="InParanoid" id="A0A5J5EZB2"/>
<dbReference type="Gene3D" id="1.10.287.700">
    <property type="entry name" value="Helix hairpin bin"/>
    <property type="match status" value="1"/>
</dbReference>
<feature type="domain" description="DUF7223" evidence="3">
    <location>
        <begin position="304"/>
        <end position="554"/>
    </location>
</feature>
<dbReference type="AlphaFoldDB" id="A0A5J5EZB2"/>
<organism evidence="4 5">
    <name type="scientific">Sphaerosporella brunnea</name>
    <dbReference type="NCBI Taxonomy" id="1250544"/>
    <lineage>
        <taxon>Eukaryota</taxon>
        <taxon>Fungi</taxon>
        <taxon>Dikarya</taxon>
        <taxon>Ascomycota</taxon>
        <taxon>Pezizomycotina</taxon>
        <taxon>Pezizomycetes</taxon>
        <taxon>Pezizales</taxon>
        <taxon>Pyronemataceae</taxon>
        <taxon>Sphaerosporella</taxon>
    </lineage>
</organism>
<dbReference type="Pfam" id="PF22974">
    <property type="entry name" value="DUF7029"/>
    <property type="match status" value="1"/>
</dbReference>
<feature type="domain" description="DUF7029" evidence="2">
    <location>
        <begin position="83"/>
        <end position="185"/>
    </location>
</feature>
<dbReference type="EMBL" id="VXIS01000066">
    <property type="protein sequence ID" value="KAA8908672.1"/>
    <property type="molecule type" value="Genomic_DNA"/>
</dbReference>
<dbReference type="InterPro" id="IPR054293">
    <property type="entry name" value="DUF7029"/>
</dbReference>
<evidence type="ECO:0000259" key="2">
    <source>
        <dbReference type="Pfam" id="PF22974"/>
    </source>
</evidence>
<feature type="signal peptide" evidence="1">
    <location>
        <begin position="1"/>
        <end position="17"/>
    </location>
</feature>
<dbReference type="OrthoDB" id="160645at2759"/>
<dbReference type="InterPro" id="IPR055647">
    <property type="entry name" value="DUF7223"/>
</dbReference>
<accession>A0A5J5EZB2</accession>
<evidence type="ECO:0000259" key="3">
    <source>
        <dbReference type="Pfam" id="PF23865"/>
    </source>
</evidence>
<gene>
    <name evidence="4" type="ORF">FN846DRAFT_906091</name>
</gene>
<evidence type="ECO:0000313" key="5">
    <source>
        <dbReference type="Proteomes" id="UP000326924"/>
    </source>
</evidence>
<keyword evidence="1" id="KW-0732">Signal</keyword>
<evidence type="ECO:0000313" key="4">
    <source>
        <dbReference type="EMBL" id="KAA8908672.1"/>
    </source>
</evidence>
<proteinExistence type="predicted"/>
<comment type="caution">
    <text evidence="4">The sequence shown here is derived from an EMBL/GenBank/DDBJ whole genome shotgun (WGS) entry which is preliminary data.</text>
</comment>
<keyword evidence="5" id="KW-1185">Reference proteome</keyword>
<protein>
    <submittedName>
        <fullName evidence="4">Uncharacterized protein</fullName>
    </submittedName>
</protein>
<dbReference type="Proteomes" id="UP000326924">
    <property type="component" value="Unassembled WGS sequence"/>
</dbReference>
<reference evidence="4 5" key="1">
    <citation type="submission" date="2019-09" db="EMBL/GenBank/DDBJ databases">
        <title>Draft genome of the ectomycorrhizal ascomycete Sphaerosporella brunnea.</title>
        <authorList>
            <consortium name="DOE Joint Genome Institute"/>
            <person name="Benucci G.M."/>
            <person name="Marozzi G."/>
            <person name="Antonielli L."/>
            <person name="Sanchez S."/>
            <person name="Marco P."/>
            <person name="Wang X."/>
            <person name="Falini L.B."/>
            <person name="Barry K."/>
            <person name="Haridas S."/>
            <person name="Lipzen A."/>
            <person name="Labutti K."/>
            <person name="Grigoriev I.V."/>
            <person name="Murat C."/>
            <person name="Martin F."/>
            <person name="Albertini E."/>
            <person name="Donnini D."/>
            <person name="Bonito G."/>
        </authorList>
    </citation>
    <scope>NUCLEOTIDE SEQUENCE [LARGE SCALE GENOMIC DNA]</scope>
    <source>
        <strain evidence="4 5">Sb_GMNB300</strain>
    </source>
</reference>
<dbReference type="Pfam" id="PF23865">
    <property type="entry name" value="DUF7223"/>
    <property type="match status" value="1"/>
</dbReference>
<evidence type="ECO:0000256" key="1">
    <source>
        <dbReference type="SAM" id="SignalP"/>
    </source>
</evidence>
<name>A0A5J5EZB2_9PEZI</name>